<reference evidence="1 2" key="1">
    <citation type="journal article" date="2024" name="Plant Biotechnol. J.">
        <title>Genome and CRISPR/Cas9 system of a widespread forest tree (Populus alba) in the world.</title>
        <authorList>
            <person name="Liu Y.J."/>
            <person name="Jiang P.F."/>
            <person name="Han X.M."/>
            <person name="Li X.Y."/>
            <person name="Wang H.M."/>
            <person name="Wang Y.J."/>
            <person name="Wang X.X."/>
            <person name="Zeng Q.Y."/>
        </authorList>
    </citation>
    <scope>NUCLEOTIDE SEQUENCE [LARGE SCALE GENOMIC DNA]</scope>
    <source>
        <strain evidence="2">cv. PAL-ZL1</strain>
    </source>
</reference>
<gene>
    <name evidence="1" type="ORF">D5086_010760</name>
</gene>
<sequence>MGIKRGALLSEFLAIRKAFSGSEGLGPQDFDHKVFRAIWKQIAAMGRSREARRWRRAPAERQSGNPAPTGRPAERTAWRSGGKAKPNSASDRANSESVRPGWTWIPELRKWVITLSANEEKERRLLRAGSVVVVDGAAARAERRRKPAIWAGLRPVILRSTSTIVV</sequence>
<proteinExistence type="predicted"/>
<organism evidence="1 2">
    <name type="scientific">Populus alba</name>
    <name type="common">White poplar</name>
    <dbReference type="NCBI Taxonomy" id="43335"/>
    <lineage>
        <taxon>Eukaryota</taxon>
        <taxon>Viridiplantae</taxon>
        <taxon>Streptophyta</taxon>
        <taxon>Embryophyta</taxon>
        <taxon>Tracheophyta</taxon>
        <taxon>Spermatophyta</taxon>
        <taxon>Magnoliopsida</taxon>
        <taxon>eudicotyledons</taxon>
        <taxon>Gunneridae</taxon>
        <taxon>Pentapetalae</taxon>
        <taxon>rosids</taxon>
        <taxon>fabids</taxon>
        <taxon>Malpighiales</taxon>
        <taxon>Salicaceae</taxon>
        <taxon>Saliceae</taxon>
        <taxon>Populus</taxon>
    </lineage>
</organism>
<keyword evidence="2" id="KW-1185">Reference proteome</keyword>
<comment type="caution">
    <text evidence="1">The sequence shown here is derived from an EMBL/GenBank/DDBJ whole genome shotgun (WGS) entry which is preliminary data.</text>
</comment>
<protein>
    <submittedName>
        <fullName evidence="1">Uncharacterized protein</fullName>
    </submittedName>
</protein>
<evidence type="ECO:0000313" key="2">
    <source>
        <dbReference type="Proteomes" id="UP000309997"/>
    </source>
</evidence>
<name>A0ACC4CBI1_POPAL</name>
<dbReference type="Proteomes" id="UP000309997">
    <property type="component" value="Unassembled WGS sequence"/>
</dbReference>
<dbReference type="EMBL" id="RCHU02000005">
    <property type="protein sequence ID" value="KAL3592120.1"/>
    <property type="molecule type" value="Genomic_DNA"/>
</dbReference>
<evidence type="ECO:0000313" key="1">
    <source>
        <dbReference type="EMBL" id="KAL3592120.1"/>
    </source>
</evidence>
<accession>A0ACC4CBI1</accession>